<dbReference type="Proteomes" id="UP000674318">
    <property type="component" value="Unassembled WGS sequence"/>
</dbReference>
<comment type="caution">
    <text evidence="2">The sequence shown here is derived from an EMBL/GenBank/DDBJ whole genome shotgun (WGS) entry which is preliminary data.</text>
</comment>
<evidence type="ECO:0000313" key="2">
    <source>
        <dbReference type="EMBL" id="KAG5490802.1"/>
    </source>
</evidence>
<dbReference type="InterPro" id="IPR036397">
    <property type="entry name" value="RNaseH_sf"/>
</dbReference>
<comment type="similarity">
    <text evidence="1">Belongs to the CAF1 family.</text>
</comment>
<dbReference type="GO" id="GO:0003723">
    <property type="term" value="F:RNA binding"/>
    <property type="evidence" value="ECO:0007669"/>
    <property type="project" value="TreeGrafter"/>
</dbReference>
<dbReference type="AlphaFoldDB" id="A0A836HQU5"/>
<organism evidence="2 3">
    <name type="scientific">Porcisia hertigi</name>
    <dbReference type="NCBI Taxonomy" id="2761500"/>
    <lineage>
        <taxon>Eukaryota</taxon>
        <taxon>Discoba</taxon>
        <taxon>Euglenozoa</taxon>
        <taxon>Kinetoplastea</taxon>
        <taxon>Metakinetoplastina</taxon>
        <taxon>Trypanosomatida</taxon>
        <taxon>Trypanosomatidae</taxon>
        <taxon>Leishmaniinae</taxon>
        <taxon>Porcisia</taxon>
    </lineage>
</organism>
<evidence type="ECO:0000313" key="3">
    <source>
        <dbReference type="Proteomes" id="UP000674318"/>
    </source>
</evidence>
<dbReference type="RefSeq" id="XP_067753130.1">
    <property type="nucleotide sequence ID" value="XM_067896973.1"/>
</dbReference>
<sequence>MNITRLNYDLALPEFMRDLERCEFCAIDQEMTGVDVSGVSAPIGSPPEAVYHAKRAAVEAYNAFQIGIVFFTKSEDGTYEVRPYNFYLLKDTGDLRLDLSAISFLSENHMDFQTWLTLGLPYCNAEEEAAYTKICPTEMDDKELTTKTHFREQIDKWFSTDEAPLIKDLCCTMGFARRLQEDIRRKYDSHVIVNYTGNPSLAEKIRFTLTKRSTSEWVGEKEKNRVQDERVQAHRLGFRQFWKAVLQSGKPVVGHNFMQDLMFMIHMHETNLPSDYVEFKKILHRTLPIIYDTKTMATKLTGDSAFPVTHLEPLYRECRRRAGLSGDEFSTQFRLPLGFHSYNDRTVELQNKAHEAAYDAYMTGVAFSLMQKLYPDAFDEAKNVISAYGSAYFCCADTGDKLVNPNTFILETSLPRNLGEIEALFFATEEAAIQSAVRANMDAKLLPYEISGLVPAEGAKYSSYCVRMKHATKLEDLWGRLNSVKNDNLSVDTNIDLALLKCITLKKL</sequence>
<dbReference type="InterPro" id="IPR006941">
    <property type="entry name" value="RNase_CAF1"/>
</dbReference>
<keyword evidence="3" id="KW-1185">Reference proteome</keyword>
<dbReference type="KEGG" id="phet:94287050"/>
<proteinExistence type="inferred from homology"/>
<dbReference type="InterPro" id="IPR051181">
    <property type="entry name" value="CAF1_poly(A)_ribonucleases"/>
</dbReference>
<dbReference type="GeneID" id="94287050"/>
<name>A0A836HQU5_9TRYP</name>
<protein>
    <submittedName>
        <fullName evidence="2">Uncharacterized protein</fullName>
    </submittedName>
</protein>
<dbReference type="PANTHER" id="PTHR15092:SF22">
    <property type="entry name" value="POLY(A)-SPECIFIC RIBONUCLEASE PNLDC1"/>
    <property type="match status" value="1"/>
</dbReference>
<dbReference type="EMBL" id="JAFJZO010000036">
    <property type="protein sequence ID" value="KAG5490802.1"/>
    <property type="molecule type" value="Genomic_DNA"/>
</dbReference>
<dbReference type="OrthoDB" id="414075at2759"/>
<dbReference type="GO" id="GO:0000175">
    <property type="term" value="F:3'-5'-RNA exonuclease activity"/>
    <property type="evidence" value="ECO:0007669"/>
    <property type="project" value="TreeGrafter"/>
</dbReference>
<gene>
    <name evidence="2" type="ORF">JKF63_00924</name>
</gene>
<dbReference type="InterPro" id="IPR012337">
    <property type="entry name" value="RNaseH-like_sf"/>
</dbReference>
<accession>A0A836HQU5</accession>
<evidence type="ECO:0000256" key="1">
    <source>
        <dbReference type="ARBA" id="ARBA00008372"/>
    </source>
</evidence>
<dbReference type="Pfam" id="PF04857">
    <property type="entry name" value="CAF1"/>
    <property type="match status" value="1"/>
</dbReference>
<dbReference type="Gene3D" id="3.30.420.10">
    <property type="entry name" value="Ribonuclease H-like superfamily/Ribonuclease H"/>
    <property type="match status" value="2"/>
</dbReference>
<reference evidence="2 3" key="1">
    <citation type="submission" date="2021-02" db="EMBL/GenBank/DDBJ databases">
        <title>Porcisia hertigi Genome sequencing and assembly.</title>
        <authorList>
            <person name="Almutairi H."/>
            <person name="Gatherer D."/>
        </authorList>
    </citation>
    <scope>NUCLEOTIDE SEQUENCE [LARGE SCALE GENOMIC DNA]</scope>
    <source>
        <strain evidence="2 3">C119</strain>
    </source>
</reference>
<dbReference type="PANTHER" id="PTHR15092">
    <property type="entry name" value="POLY A -SPECIFIC RIBONUCLEASE/TARGET OF EGR1, MEMBER 1"/>
    <property type="match status" value="1"/>
</dbReference>
<dbReference type="SUPFAM" id="SSF53098">
    <property type="entry name" value="Ribonuclease H-like"/>
    <property type="match status" value="1"/>
</dbReference>